<feature type="region of interest" description="Disordered" evidence="6">
    <location>
        <begin position="351"/>
        <end position="432"/>
    </location>
</feature>
<dbReference type="Proteomes" id="UP000682733">
    <property type="component" value="Unassembled WGS sequence"/>
</dbReference>
<evidence type="ECO:0000313" key="10">
    <source>
        <dbReference type="Proteomes" id="UP000682733"/>
    </source>
</evidence>
<dbReference type="InterPro" id="IPR052035">
    <property type="entry name" value="ZnF_BED_domain_contain"/>
</dbReference>
<feature type="compositionally biased region" description="Acidic residues" evidence="6">
    <location>
        <begin position="375"/>
        <end position="391"/>
    </location>
</feature>
<dbReference type="SUPFAM" id="SSF140996">
    <property type="entry name" value="Hermes dimerisation domain"/>
    <property type="match status" value="1"/>
</dbReference>
<feature type="domain" description="HAT C-terminal dimerisation" evidence="7">
    <location>
        <begin position="736"/>
        <end position="803"/>
    </location>
</feature>
<proteinExistence type="predicted"/>
<protein>
    <recommendedName>
        <fullName evidence="7">HAT C-terminal dimerisation domain-containing protein</fullName>
    </recommendedName>
</protein>
<comment type="subcellular location">
    <subcellularLocation>
        <location evidence="1">Nucleus</location>
    </subcellularLocation>
</comment>
<evidence type="ECO:0000313" key="9">
    <source>
        <dbReference type="EMBL" id="CAF4222358.1"/>
    </source>
</evidence>
<name>A0A8S2SI55_9BILA</name>
<feature type="region of interest" description="Disordered" evidence="6">
    <location>
        <begin position="1"/>
        <end position="37"/>
    </location>
</feature>
<evidence type="ECO:0000259" key="7">
    <source>
        <dbReference type="Pfam" id="PF05699"/>
    </source>
</evidence>
<dbReference type="EMBL" id="CAJOBA010049309">
    <property type="protein sequence ID" value="CAF4222358.1"/>
    <property type="molecule type" value="Genomic_DNA"/>
</dbReference>
<organism evidence="9 10">
    <name type="scientific">Didymodactylos carnosus</name>
    <dbReference type="NCBI Taxonomy" id="1234261"/>
    <lineage>
        <taxon>Eukaryota</taxon>
        <taxon>Metazoa</taxon>
        <taxon>Spiralia</taxon>
        <taxon>Gnathifera</taxon>
        <taxon>Rotifera</taxon>
        <taxon>Eurotatoria</taxon>
        <taxon>Bdelloidea</taxon>
        <taxon>Philodinida</taxon>
        <taxon>Philodinidae</taxon>
        <taxon>Didymodactylos</taxon>
    </lineage>
</organism>
<evidence type="ECO:0000256" key="6">
    <source>
        <dbReference type="SAM" id="MobiDB-lite"/>
    </source>
</evidence>
<keyword evidence="4" id="KW-0862">Zinc</keyword>
<evidence type="ECO:0000256" key="1">
    <source>
        <dbReference type="ARBA" id="ARBA00004123"/>
    </source>
</evidence>
<sequence>KSIRHLSSSSIKTRRTISVERDSIRRGGGKGRQPRLEKSNRLQENLKLTDVGDDDEHSNGKAFMKQRRSFTRKIDTTSMTNVTDNSDQEPVQEKTKATVHIRQYFEKVENGQRCKHCGKVVQQFAGSDTNLRKHLGQHYPQYLYPSQRPKVKQKSTISTISSDRKKELDTAAISCIIRDGRPFGDLRRMGMQDFLNVAVPGYKAPHRRTVRRRLSILYHKERKRVKETLRNVQAISLTTDVWRSTTRSHFICLTAHYYNDEFDYVSTVIGFRRLNGRKTALRLRKYIQYEVEQMGISAKIVSITTDNGADIRKATDISEFGTRFSCFAHIMNLVVSNGLCLWKKPKVSREKETSATVDDDDEEWKTDDANHEVDENVSDDTSECSTDEEQDDKAKESCDTSSEEEENDESDDKTVNIQEQSEVENIENEKERGETELLRRVHNVLKETRAIISLIRRSSVIEAHVRLQAKNRLIEVDQDSQLTTNEIKKKLGTKVSDLFLDFIVRWNSTFRMVKRFLTYREVINALITSPHLVKDLKKSQVDKLKSFEFTHETWDELASLKRIMEPFSWATQMLSGRTYETLAIAQFVIKSLKYFLSDRNNISELDAMLKFSLMKKFNHYLEQMISYKQQEAAIIASYLHPFTYHRLSASEKKTAEETIIFVLESGEDSFETYQPTQLSATSLATISAKQSSSRSALSKFLSSCGLPLKLPSLSRSGQRILSIRDELARFVSRVESDLGFESFWKANQKDLIRLASLVRRYSAIPATSVPSESSFSIAGYLNRKSRSLLSSKTLKYSMFLRDKLTIRQ</sequence>
<feature type="compositionally biased region" description="Acidic residues" evidence="6">
    <location>
        <begin position="401"/>
        <end position="411"/>
    </location>
</feature>
<evidence type="ECO:0000313" key="8">
    <source>
        <dbReference type="EMBL" id="CAF1422024.1"/>
    </source>
</evidence>
<dbReference type="InterPro" id="IPR012337">
    <property type="entry name" value="RNaseH-like_sf"/>
</dbReference>
<accession>A0A8S2SI55</accession>
<dbReference type="Pfam" id="PF05699">
    <property type="entry name" value="Dimer_Tnp_hAT"/>
    <property type="match status" value="1"/>
</dbReference>
<dbReference type="GO" id="GO:0046983">
    <property type="term" value="F:protein dimerization activity"/>
    <property type="evidence" value="ECO:0007669"/>
    <property type="project" value="InterPro"/>
</dbReference>
<dbReference type="PANTHER" id="PTHR46481:SF10">
    <property type="entry name" value="ZINC FINGER BED DOMAIN-CONTAINING PROTEIN 39"/>
    <property type="match status" value="1"/>
</dbReference>
<gene>
    <name evidence="8" type="ORF">OVA965_LOCUS33727</name>
    <name evidence="9" type="ORF">TMI583_LOCUS34618</name>
</gene>
<keyword evidence="5" id="KW-0539">Nucleus</keyword>
<dbReference type="SUPFAM" id="SSF53098">
    <property type="entry name" value="Ribonuclease H-like"/>
    <property type="match status" value="1"/>
</dbReference>
<dbReference type="GO" id="GO:0008270">
    <property type="term" value="F:zinc ion binding"/>
    <property type="evidence" value="ECO:0007669"/>
    <property type="project" value="UniProtKB-KW"/>
</dbReference>
<dbReference type="Proteomes" id="UP000677228">
    <property type="component" value="Unassembled WGS sequence"/>
</dbReference>
<keyword evidence="3" id="KW-0863">Zinc-finger</keyword>
<evidence type="ECO:0000256" key="5">
    <source>
        <dbReference type="ARBA" id="ARBA00023242"/>
    </source>
</evidence>
<evidence type="ECO:0000256" key="2">
    <source>
        <dbReference type="ARBA" id="ARBA00022723"/>
    </source>
</evidence>
<evidence type="ECO:0000256" key="4">
    <source>
        <dbReference type="ARBA" id="ARBA00022833"/>
    </source>
</evidence>
<comment type="caution">
    <text evidence="9">The sequence shown here is derived from an EMBL/GenBank/DDBJ whole genome shotgun (WGS) entry which is preliminary data.</text>
</comment>
<feature type="non-terminal residue" evidence="9">
    <location>
        <position position="1"/>
    </location>
</feature>
<reference evidence="9" key="1">
    <citation type="submission" date="2021-02" db="EMBL/GenBank/DDBJ databases">
        <authorList>
            <person name="Nowell W R."/>
        </authorList>
    </citation>
    <scope>NUCLEOTIDE SEQUENCE</scope>
</reference>
<dbReference type="AlphaFoldDB" id="A0A8S2SI55"/>
<dbReference type="PANTHER" id="PTHR46481">
    <property type="entry name" value="ZINC FINGER BED DOMAIN-CONTAINING PROTEIN 4"/>
    <property type="match status" value="1"/>
</dbReference>
<dbReference type="GO" id="GO:0005634">
    <property type="term" value="C:nucleus"/>
    <property type="evidence" value="ECO:0007669"/>
    <property type="project" value="UniProtKB-SubCell"/>
</dbReference>
<evidence type="ECO:0000256" key="3">
    <source>
        <dbReference type="ARBA" id="ARBA00022771"/>
    </source>
</evidence>
<keyword evidence="2" id="KW-0479">Metal-binding</keyword>
<dbReference type="EMBL" id="CAJNOK010027555">
    <property type="protein sequence ID" value="CAF1422024.1"/>
    <property type="molecule type" value="Genomic_DNA"/>
</dbReference>
<dbReference type="InterPro" id="IPR008906">
    <property type="entry name" value="HATC_C_dom"/>
</dbReference>